<dbReference type="EMBL" id="SSMQ01000061">
    <property type="protein sequence ID" value="TKC98980.1"/>
    <property type="molecule type" value="Genomic_DNA"/>
</dbReference>
<dbReference type="RefSeq" id="WP_136934223.1">
    <property type="nucleotide sequence ID" value="NZ_SSMQ01000061.1"/>
</dbReference>
<feature type="transmembrane region" description="Helical" evidence="1">
    <location>
        <begin position="7"/>
        <end position="24"/>
    </location>
</feature>
<accession>A0A4V5PN19</accession>
<feature type="transmembrane region" description="Helical" evidence="1">
    <location>
        <begin position="30"/>
        <end position="48"/>
    </location>
</feature>
<keyword evidence="1" id="KW-0812">Transmembrane</keyword>
<proteinExistence type="predicted"/>
<sequence length="117" mass="11456">MTGWTIGYGGLLTALGIGGFVATGREHKTALIPAGVGAAALGLGLLARRESSRKAALVGATAVAGLGLAGAARGLGKLPALLRGEPVERPAAVIAQSIMAGTSAVYLLAAVPSLLRD</sequence>
<feature type="transmembrane region" description="Helical" evidence="1">
    <location>
        <begin position="55"/>
        <end position="72"/>
    </location>
</feature>
<comment type="caution">
    <text evidence="2">The sequence shown here is derived from an EMBL/GenBank/DDBJ whole genome shotgun (WGS) entry which is preliminary data.</text>
</comment>
<dbReference type="Proteomes" id="UP000309215">
    <property type="component" value="Unassembled WGS sequence"/>
</dbReference>
<gene>
    <name evidence="2" type="ORF">E8A74_39145</name>
</gene>
<protein>
    <submittedName>
        <fullName evidence="2">Uncharacterized protein</fullName>
    </submittedName>
</protein>
<evidence type="ECO:0000313" key="2">
    <source>
        <dbReference type="EMBL" id="TKC98980.1"/>
    </source>
</evidence>
<organism evidence="2 3">
    <name type="scientific">Polyangium fumosum</name>
    <dbReference type="NCBI Taxonomy" id="889272"/>
    <lineage>
        <taxon>Bacteria</taxon>
        <taxon>Pseudomonadati</taxon>
        <taxon>Myxococcota</taxon>
        <taxon>Polyangia</taxon>
        <taxon>Polyangiales</taxon>
        <taxon>Polyangiaceae</taxon>
        <taxon>Polyangium</taxon>
    </lineage>
</organism>
<dbReference type="OrthoDB" id="5526507at2"/>
<reference evidence="2 3" key="1">
    <citation type="submission" date="2019-04" db="EMBL/GenBank/DDBJ databases">
        <authorList>
            <person name="Li Y."/>
            <person name="Wang J."/>
        </authorList>
    </citation>
    <scope>NUCLEOTIDE SEQUENCE [LARGE SCALE GENOMIC DNA]</scope>
    <source>
        <strain evidence="2 3">DSM 14668</strain>
    </source>
</reference>
<keyword evidence="1" id="KW-1133">Transmembrane helix</keyword>
<name>A0A4V5PN19_9BACT</name>
<dbReference type="AlphaFoldDB" id="A0A4V5PN19"/>
<keyword evidence="3" id="KW-1185">Reference proteome</keyword>
<keyword evidence="1" id="KW-0472">Membrane</keyword>
<evidence type="ECO:0000313" key="3">
    <source>
        <dbReference type="Proteomes" id="UP000309215"/>
    </source>
</evidence>
<feature type="transmembrane region" description="Helical" evidence="1">
    <location>
        <begin position="92"/>
        <end position="115"/>
    </location>
</feature>
<evidence type="ECO:0000256" key="1">
    <source>
        <dbReference type="SAM" id="Phobius"/>
    </source>
</evidence>